<dbReference type="PROSITE" id="PS50158">
    <property type="entry name" value="ZF_CCHC"/>
    <property type="match status" value="1"/>
</dbReference>
<dbReference type="SMART" id="SM00343">
    <property type="entry name" value="ZnF_C2HC"/>
    <property type="match status" value="1"/>
</dbReference>
<reference evidence="4" key="1">
    <citation type="submission" date="2023-08" db="EMBL/GenBank/DDBJ databases">
        <authorList>
            <person name="Alioto T."/>
            <person name="Alioto T."/>
            <person name="Gomez Garrido J."/>
        </authorList>
    </citation>
    <scope>NUCLEOTIDE SEQUENCE</scope>
</reference>
<feature type="region of interest" description="Disordered" evidence="2">
    <location>
        <begin position="54"/>
        <end position="177"/>
    </location>
</feature>
<evidence type="ECO:0000259" key="3">
    <source>
        <dbReference type="PROSITE" id="PS50158"/>
    </source>
</evidence>
<dbReference type="GO" id="GO:0008270">
    <property type="term" value="F:zinc ion binding"/>
    <property type="evidence" value="ECO:0007669"/>
    <property type="project" value="UniProtKB-KW"/>
</dbReference>
<accession>A0AA36B350</accession>
<dbReference type="Pfam" id="PF00098">
    <property type="entry name" value="zf-CCHC"/>
    <property type="match status" value="1"/>
</dbReference>
<feature type="domain" description="CCHC-type" evidence="3">
    <location>
        <begin position="33"/>
        <end position="47"/>
    </location>
</feature>
<keyword evidence="1" id="KW-0479">Metal-binding</keyword>
<keyword evidence="5" id="KW-1185">Reference proteome</keyword>
<evidence type="ECO:0000256" key="1">
    <source>
        <dbReference type="PROSITE-ProRule" id="PRU00047"/>
    </source>
</evidence>
<evidence type="ECO:0000313" key="5">
    <source>
        <dbReference type="Proteomes" id="UP001162480"/>
    </source>
</evidence>
<dbReference type="InterPro" id="IPR001878">
    <property type="entry name" value="Znf_CCHC"/>
</dbReference>
<keyword evidence="1" id="KW-0863">Zinc-finger</keyword>
<organism evidence="4 5">
    <name type="scientific">Octopus vulgaris</name>
    <name type="common">Common octopus</name>
    <dbReference type="NCBI Taxonomy" id="6645"/>
    <lineage>
        <taxon>Eukaryota</taxon>
        <taxon>Metazoa</taxon>
        <taxon>Spiralia</taxon>
        <taxon>Lophotrochozoa</taxon>
        <taxon>Mollusca</taxon>
        <taxon>Cephalopoda</taxon>
        <taxon>Coleoidea</taxon>
        <taxon>Octopodiformes</taxon>
        <taxon>Octopoda</taxon>
        <taxon>Incirrata</taxon>
        <taxon>Octopodidae</taxon>
        <taxon>Octopus</taxon>
    </lineage>
</organism>
<protein>
    <submittedName>
        <fullName evidence="4">---NA</fullName>
    </submittedName>
</protein>
<evidence type="ECO:0000256" key="2">
    <source>
        <dbReference type="SAM" id="MobiDB-lite"/>
    </source>
</evidence>
<dbReference type="InterPro" id="IPR036875">
    <property type="entry name" value="Znf_CCHC_sf"/>
</dbReference>
<feature type="compositionally biased region" description="Basic and acidic residues" evidence="2">
    <location>
        <begin position="119"/>
        <end position="164"/>
    </location>
</feature>
<sequence length="293" mass="34518">MTTMEDIERFPFQIEIENEKTISVIVEGRKPNCYLCGSRGHIKKECPLYEFTAEQKETQSGENKREKENEHEGKNSENKEKEITEKQQEKGSNSALKENENKGKKIVEKEQNSQGAEVAAKEPRQKQEKEKESTLKEREKNRKRTREGTEPRERKRWPSQERHTANSYSIWRTRNQDSRPYLDEKKLANVRRDILRNNRLTDSEISAIKHATENDINIRHKGNEELDEQYSPPRGLIERLPSDQSTQRPEDTRNYIVPVKDNQENDKTTVTEELAFAEEHRTSMAEMRHLQVN</sequence>
<gene>
    <name evidence="4" type="ORF">OCTVUL_1B024684</name>
</gene>
<dbReference type="SUPFAM" id="SSF57756">
    <property type="entry name" value="Retrovirus zinc finger-like domains"/>
    <property type="match status" value="1"/>
</dbReference>
<keyword evidence="1" id="KW-0862">Zinc</keyword>
<feature type="compositionally biased region" description="Basic and acidic residues" evidence="2">
    <location>
        <begin position="54"/>
        <end position="89"/>
    </location>
</feature>
<dbReference type="GO" id="GO:0003676">
    <property type="term" value="F:nucleic acid binding"/>
    <property type="evidence" value="ECO:0007669"/>
    <property type="project" value="InterPro"/>
</dbReference>
<dbReference type="EMBL" id="OX597821">
    <property type="protein sequence ID" value="CAI9726493.1"/>
    <property type="molecule type" value="Genomic_DNA"/>
</dbReference>
<feature type="region of interest" description="Disordered" evidence="2">
    <location>
        <begin position="222"/>
        <end position="267"/>
    </location>
</feature>
<dbReference type="AlphaFoldDB" id="A0AA36B350"/>
<proteinExistence type="predicted"/>
<name>A0AA36B350_OCTVU</name>
<dbReference type="Proteomes" id="UP001162480">
    <property type="component" value="Chromosome 8"/>
</dbReference>
<evidence type="ECO:0000313" key="4">
    <source>
        <dbReference type="EMBL" id="CAI9726493.1"/>
    </source>
</evidence>
<feature type="compositionally biased region" description="Basic and acidic residues" evidence="2">
    <location>
        <begin position="97"/>
        <end position="111"/>
    </location>
</feature>